<evidence type="ECO:0000313" key="2">
    <source>
        <dbReference type="Ensembl" id="ENSCSAVP00000020051.1"/>
    </source>
</evidence>
<name>H2ZR35_CIOSA</name>
<feature type="region of interest" description="Disordered" evidence="1">
    <location>
        <begin position="95"/>
        <end position="139"/>
    </location>
</feature>
<sequence>MRAGVAASRKVKPKKDAAKLNNTSSNPHPRSSSKTRRPTINNATSKDEFTDVNRRSDRKTATPIAAQHSIKNEYCVTSNSLISNLASERDSLLRHKTGNGSVTAGAFTQVPLKESPPSDCPKLSPQVHSATSSEKTLSGQKKNLTIKVACSADAFVAAGA</sequence>
<dbReference type="AlphaFoldDB" id="H2ZR35"/>
<feature type="compositionally biased region" description="Basic and acidic residues" evidence="1">
    <location>
        <begin position="45"/>
        <end position="60"/>
    </location>
</feature>
<feature type="compositionally biased region" description="Polar residues" evidence="1">
    <location>
        <begin position="126"/>
        <end position="139"/>
    </location>
</feature>
<reference evidence="2" key="2">
    <citation type="submission" date="2025-08" db="UniProtKB">
        <authorList>
            <consortium name="Ensembl"/>
        </authorList>
    </citation>
    <scope>IDENTIFICATION</scope>
</reference>
<reference evidence="2" key="3">
    <citation type="submission" date="2025-09" db="UniProtKB">
        <authorList>
            <consortium name="Ensembl"/>
        </authorList>
    </citation>
    <scope>IDENTIFICATION</scope>
</reference>
<accession>H2ZR35</accession>
<proteinExistence type="predicted"/>
<dbReference type="InParanoid" id="H2ZR35"/>
<dbReference type="HOGENOM" id="CLU_1656078_0_0_1"/>
<reference evidence="3" key="1">
    <citation type="submission" date="2003-08" db="EMBL/GenBank/DDBJ databases">
        <authorList>
            <person name="Birren B."/>
            <person name="Nusbaum C."/>
            <person name="Abebe A."/>
            <person name="Abouelleil A."/>
            <person name="Adekoya E."/>
            <person name="Ait-zahra M."/>
            <person name="Allen N."/>
            <person name="Allen T."/>
            <person name="An P."/>
            <person name="Anderson M."/>
            <person name="Anderson S."/>
            <person name="Arachchi H."/>
            <person name="Armbruster J."/>
            <person name="Bachantsang P."/>
            <person name="Baldwin J."/>
            <person name="Barry A."/>
            <person name="Bayul T."/>
            <person name="Blitshsteyn B."/>
            <person name="Bloom T."/>
            <person name="Blye J."/>
            <person name="Boguslavskiy L."/>
            <person name="Borowsky M."/>
            <person name="Boukhgalter B."/>
            <person name="Brunache A."/>
            <person name="Butler J."/>
            <person name="Calixte N."/>
            <person name="Calvo S."/>
            <person name="Camarata J."/>
            <person name="Campo K."/>
            <person name="Chang J."/>
            <person name="Cheshatsang Y."/>
            <person name="Citroen M."/>
            <person name="Collymore A."/>
            <person name="Considine T."/>
            <person name="Cook A."/>
            <person name="Cooke P."/>
            <person name="Corum B."/>
            <person name="Cuomo C."/>
            <person name="David R."/>
            <person name="Dawoe T."/>
            <person name="Degray S."/>
            <person name="Dodge S."/>
            <person name="Dooley K."/>
            <person name="Dorje P."/>
            <person name="Dorjee K."/>
            <person name="Dorris L."/>
            <person name="Duffey N."/>
            <person name="Dupes A."/>
            <person name="Elkins T."/>
            <person name="Engels R."/>
            <person name="Erickson J."/>
            <person name="Farina A."/>
            <person name="Faro S."/>
            <person name="Ferreira P."/>
            <person name="Fischer H."/>
            <person name="Fitzgerald M."/>
            <person name="Foley K."/>
            <person name="Gage D."/>
            <person name="Galagan J."/>
            <person name="Gearin G."/>
            <person name="Gnerre S."/>
            <person name="Gnirke A."/>
            <person name="Goyette A."/>
            <person name="Graham J."/>
            <person name="Grandbois E."/>
            <person name="Gyaltsen K."/>
            <person name="Hafez N."/>
            <person name="Hagopian D."/>
            <person name="Hagos B."/>
            <person name="Hall J."/>
            <person name="Hatcher B."/>
            <person name="Heller A."/>
            <person name="Higgins H."/>
            <person name="Honan T."/>
            <person name="Horn A."/>
            <person name="Houde N."/>
            <person name="Hughes L."/>
            <person name="Hulme W."/>
            <person name="Husby E."/>
            <person name="Iliev I."/>
            <person name="Jaffe D."/>
            <person name="Jones C."/>
            <person name="Kamal M."/>
            <person name="Kamat A."/>
            <person name="Kamvysselis M."/>
            <person name="Karlsson E."/>
            <person name="Kells C."/>
            <person name="Kieu A."/>
            <person name="Kisner P."/>
            <person name="Kodira C."/>
            <person name="Kulbokas E."/>
            <person name="Labutti K."/>
            <person name="Lama D."/>
            <person name="Landers T."/>
            <person name="Leger J."/>
            <person name="Levine S."/>
            <person name="Lewis D."/>
            <person name="Lewis T."/>
            <person name="Lindblad-toh K."/>
            <person name="Liu X."/>
            <person name="Lokyitsang T."/>
            <person name="Lokyitsang Y."/>
            <person name="Lucien O."/>
            <person name="Lui A."/>
            <person name="Ma L.J."/>
            <person name="Mabbitt R."/>
            <person name="Macdonald J."/>
            <person name="Maclean C."/>
            <person name="Major J."/>
            <person name="Manning J."/>
            <person name="Marabella R."/>
            <person name="Maru K."/>
            <person name="Matthews C."/>
            <person name="Mauceli E."/>
            <person name="Mccarthy M."/>
            <person name="Mcdonough S."/>
            <person name="Mcghee T."/>
            <person name="Meldrim J."/>
            <person name="Meneus L."/>
            <person name="Mesirov J."/>
            <person name="Mihalev A."/>
            <person name="Mihova T."/>
            <person name="Mikkelsen T."/>
            <person name="Mlenga V."/>
            <person name="Moru K."/>
            <person name="Mozes J."/>
            <person name="Mulrain L."/>
            <person name="Munson G."/>
            <person name="Naylor J."/>
            <person name="Newes C."/>
            <person name="Nguyen C."/>
            <person name="Nguyen N."/>
            <person name="Nguyen T."/>
            <person name="Nicol R."/>
            <person name="Nielsen C."/>
            <person name="Nizzari M."/>
            <person name="Norbu C."/>
            <person name="Norbu N."/>
            <person name="O'donnell P."/>
            <person name="Okoawo O."/>
            <person name="O'leary S."/>
            <person name="Omotosho B."/>
            <person name="O'neill K."/>
            <person name="Osman S."/>
            <person name="Parker S."/>
            <person name="Perrin D."/>
            <person name="Phunkhang P."/>
            <person name="Piqani B."/>
            <person name="Purcell S."/>
            <person name="Rachupka T."/>
            <person name="Ramasamy U."/>
            <person name="Rameau R."/>
            <person name="Ray V."/>
            <person name="Raymond C."/>
            <person name="Retta R."/>
            <person name="Richardson S."/>
            <person name="Rise C."/>
            <person name="Rodriguez J."/>
            <person name="Rogers J."/>
            <person name="Rogov P."/>
            <person name="Rutman M."/>
            <person name="Schupbach R."/>
            <person name="Seaman C."/>
            <person name="Settipalli S."/>
            <person name="Sharpe T."/>
            <person name="Sheridan J."/>
            <person name="Sherpa N."/>
            <person name="Shi J."/>
            <person name="Smirnov S."/>
            <person name="Smith C."/>
            <person name="Sougnez C."/>
            <person name="Spencer B."/>
            <person name="Stalker J."/>
            <person name="Stange-thomann N."/>
            <person name="Stavropoulos S."/>
            <person name="Stetson K."/>
            <person name="Stone C."/>
            <person name="Stone S."/>
            <person name="Stubbs M."/>
            <person name="Talamas J."/>
            <person name="Tchuinga P."/>
            <person name="Tenzing P."/>
            <person name="Tesfaye S."/>
            <person name="Theodore J."/>
            <person name="Thoulutsang Y."/>
            <person name="Topham K."/>
            <person name="Towey S."/>
            <person name="Tsamla T."/>
            <person name="Tsomo N."/>
            <person name="Vallee D."/>
            <person name="Vassiliev H."/>
            <person name="Venkataraman V."/>
            <person name="Vinson J."/>
            <person name="Vo A."/>
            <person name="Wade C."/>
            <person name="Wang S."/>
            <person name="Wangchuk T."/>
            <person name="Wangdi T."/>
            <person name="Whittaker C."/>
            <person name="Wilkinson J."/>
            <person name="Wu Y."/>
            <person name="Wyman D."/>
            <person name="Yadav S."/>
            <person name="Yang S."/>
            <person name="Yang X."/>
            <person name="Yeager S."/>
            <person name="Yee E."/>
            <person name="Young G."/>
            <person name="Zainoun J."/>
            <person name="Zembeck L."/>
            <person name="Zimmer A."/>
            <person name="Zody M."/>
            <person name="Lander E."/>
        </authorList>
    </citation>
    <scope>NUCLEOTIDE SEQUENCE [LARGE SCALE GENOMIC DNA]</scope>
</reference>
<dbReference type="GeneTree" id="ENSGT00530000067295"/>
<feature type="compositionally biased region" description="Polar residues" evidence="1">
    <location>
        <begin position="20"/>
        <end position="30"/>
    </location>
</feature>
<evidence type="ECO:0000313" key="3">
    <source>
        <dbReference type="Proteomes" id="UP000007875"/>
    </source>
</evidence>
<organism evidence="2 3">
    <name type="scientific">Ciona savignyi</name>
    <name type="common">Pacific transparent sea squirt</name>
    <dbReference type="NCBI Taxonomy" id="51511"/>
    <lineage>
        <taxon>Eukaryota</taxon>
        <taxon>Metazoa</taxon>
        <taxon>Chordata</taxon>
        <taxon>Tunicata</taxon>
        <taxon>Ascidiacea</taxon>
        <taxon>Phlebobranchia</taxon>
        <taxon>Cionidae</taxon>
        <taxon>Ciona</taxon>
    </lineage>
</organism>
<protein>
    <submittedName>
        <fullName evidence="2">Uncharacterized protein</fullName>
    </submittedName>
</protein>
<feature type="region of interest" description="Disordered" evidence="1">
    <location>
        <begin position="1"/>
        <end position="65"/>
    </location>
</feature>
<dbReference type="Ensembl" id="ENSCSAVT00000020265.1">
    <property type="protein sequence ID" value="ENSCSAVP00000020051.1"/>
    <property type="gene ID" value="ENSCSAVG00000011771.1"/>
</dbReference>
<keyword evidence="3" id="KW-1185">Reference proteome</keyword>
<dbReference type="Proteomes" id="UP000007875">
    <property type="component" value="Unassembled WGS sequence"/>
</dbReference>
<evidence type="ECO:0000256" key="1">
    <source>
        <dbReference type="SAM" id="MobiDB-lite"/>
    </source>
</evidence>